<dbReference type="GO" id="GO:0031145">
    <property type="term" value="P:anaphase-promoting complex-dependent catabolic process"/>
    <property type="evidence" value="ECO:0007669"/>
    <property type="project" value="InterPro"/>
</dbReference>
<comment type="subcellular location">
    <subcellularLocation>
        <location evidence="1">Nucleus</location>
    </subcellularLocation>
</comment>
<dbReference type="GO" id="GO:0097602">
    <property type="term" value="F:cullin family protein binding"/>
    <property type="evidence" value="ECO:0007669"/>
    <property type="project" value="InterPro"/>
</dbReference>
<dbReference type="FunFam" id="3.30.40.10:FF:000111">
    <property type="entry name" value="Anaphase-promoting complex subunit 11"/>
    <property type="match status" value="1"/>
</dbReference>
<evidence type="ECO:0000256" key="14">
    <source>
        <dbReference type="SAM" id="MobiDB-lite"/>
    </source>
</evidence>
<evidence type="ECO:0000313" key="16">
    <source>
        <dbReference type="EMBL" id="KAJ6262281.1"/>
    </source>
</evidence>
<sequence length="200" mass="22167">MREAVDDADDSNVGRGRPEGREAFLLEGAGGGPGRLSSDLGMQRIALGNAVSQRFRVPVVTIALSVRLRTRVGCRQPGQRDFSFCHPTAPSNQTSTFTPHICICIHRQTLTTPTAMKVRITEWHAVATWRWDMPEDEVCGICRVDFDGCCPNCKYPGDDCPLIVGKCHHSFHLHCILSWINQESAKGLCPMCRQKFEVAA</sequence>
<feature type="compositionally biased region" description="Acidic residues" evidence="14">
    <location>
        <begin position="1"/>
        <end position="10"/>
    </location>
</feature>
<accession>A0AAD6J197</accession>
<reference evidence="16" key="1">
    <citation type="submission" date="2023-01" db="EMBL/GenBank/DDBJ databases">
        <title>The chitinases involved in constricting ring structure development in the nematode-trapping fungus Drechslerella dactyloides.</title>
        <authorList>
            <person name="Wang R."/>
            <person name="Zhang L."/>
            <person name="Tang P."/>
            <person name="Li S."/>
            <person name="Liang L."/>
        </authorList>
    </citation>
    <scope>NUCLEOTIDE SEQUENCE</scope>
    <source>
        <strain evidence="16">YMF1.00031</strain>
    </source>
</reference>
<evidence type="ECO:0000256" key="4">
    <source>
        <dbReference type="ARBA" id="ARBA00013928"/>
    </source>
</evidence>
<evidence type="ECO:0000256" key="3">
    <source>
        <dbReference type="ARBA" id="ARBA00009273"/>
    </source>
</evidence>
<dbReference type="InterPro" id="IPR001841">
    <property type="entry name" value="Znf_RING"/>
</dbReference>
<keyword evidence="10" id="KW-0862">Zinc</keyword>
<dbReference type="InterPro" id="IPR013083">
    <property type="entry name" value="Znf_RING/FYVE/PHD"/>
</dbReference>
<feature type="region of interest" description="Disordered" evidence="14">
    <location>
        <begin position="1"/>
        <end position="30"/>
    </location>
</feature>
<comment type="caution">
    <text evidence="16">The sequence shown here is derived from an EMBL/GenBank/DDBJ whole genome shotgun (WGS) entry which is preliminary data.</text>
</comment>
<dbReference type="GO" id="GO:0005680">
    <property type="term" value="C:anaphase-promoting complex"/>
    <property type="evidence" value="ECO:0007669"/>
    <property type="project" value="InterPro"/>
</dbReference>
<dbReference type="Pfam" id="PF12861">
    <property type="entry name" value="zf-ANAPC11"/>
    <property type="match status" value="1"/>
</dbReference>
<proteinExistence type="inferred from homology"/>
<dbReference type="EMBL" id="JAQGDS010000003">
    <property type="protein sequence ID" value="KAJ6262281.1"/>
    <property type="molecule type" value="Genomic_DNA"/>
</dbReference>
<evidence type="ECO:0000256" key="1">
    <source>
        <dbReference type="ARBA" id="ARBA00004123"/>
    </source>
</evidence>
<dbReference type="CDD" id="cd16456">
    <property type="entry name" value="RING-H2_APC11"/>
    <property type="match status" value="1"/>
</dbReference>
<dbReference type="GO" id="GO:0008270">
    <property type="term" value="F:zinc ion binding"/>
    <property type="evidence" value="ECO:0007669"/>
    <property type="project" value="UniProtKB-KW"/>
</dbReference>
<comment type="similarity">
    <text evidence="3">Belongs to the RING-box family.</text>
</comment>
<dbReference type="PANTHER" id="PTHR11210">
    <property type="entry name" value="RING BOX"/>
    <property type="match status" value="1"/>
</dbReference>
<keyword evidence="5" id="KW-0132">Cell division</keyword>
<evidence type="ECO:0000313" key="17">
    <source>
        <dbReference type="Proteomes" id="UP001221413"/>
    </source>
</evidence>
<dbReference type="InterPro" id="IPR024991">
    <property type="entry name" value="RING-H2_APC11"/>
</dbReference>
<gene>
    <name evidence="16" type="ORF">Dda_3088</name>
</gene>
<keyword evidence="17" id="KW-1185">Reference proteome</keyword>
<keyword evidence="11" id="KW-0539">Nucleus</keyword>
<dbReference type="AlphaFoldDB" id="A0AAD6J197"/>
<protein>
    <recommendedName>
        <fullName evidence="4">Anaphase-promoting complex subunit 11</fullName>
    </recommendedName>
</protein>
<dbReference type="SUPFAM" id="SSF57850">
    <property type="entry name" value="RING/U-box"/>
    <property type="match status" value="1"/>
</dbReference>
<keyword evidence="12" id="KW-0131">Cell cycle</keyword>
<dbReference type="SMART" id="SM00184">
    <property type="entry name" value="RING"/>
    <property type="match status" value="1"/>
</dbReference>
<evidence type="ECO:0000256" key="7">
    <source>
        <dbReference type="ARBA" id="ARBA00022771"/>
    </source>
</evidence>
<evidence type="ECO:0000256" key="10">
    <source>
        <dbReference type="ARBA" id="ARBA00022833"/>
    </source>
</evidence>
<evidence type="ECO:0000259" key="15">
    <source>
        <dbReference type="PROSITE" id="PS50089"/>
    </source>
</evidence>
<keyword evidence="8" id="KW-0498">Mitosis</keyword>
<evidence type="ECO:0000256" key="8">
    <source>
        <dbReference type="ARBA" id="ARBA00022776"/>
    </source>
</evidence>
<dbReference type="Proteomes" id="UP001221413">
    <property type="component" value="Unassembled WGS sequence"/>
</dbReference>
<dbReference type="PROSITE" id="PS50089">
    <property type="entry name" value="ZF_RING_2"/>
    <property type="match status" value="1"/>
</dbReference>
<evidence type="ECO:0000256" key="2">
    <source>
        <dbReference type="ARBA" id="ARBA00004906"/>
    </source>
</evidence>
<keyword evidence="6" id="KW-0479">Metal-binding</keyword>
<evidence type="ECO:0000256" key="13">
    <source>
        <dbReference type="PROSITE-ProRule" id="PRU00175"/>
    </source>
</evidence>
<evidence type="ECO:0000256" key="6">
    <source>
        <dbReference type="ARBA" id="ARBA00022723"/>
    </source>
</evidence>
<organism evidence="16 17">
    <name type="scientific">Drechslerella dactyloides</name>
    <name type="common">Nematode-trapping fungus</name>
    <name type="synonym">Arthrobotrys dactyloides</name>
    <dbReference type="NCBI Taxonomy" id="74499"/>
    <lineage>
        <taxon>Eukaryota</taxon>
        <taxon>Fungi</taxon>
        <taxon>Dikarya</taxon>
        <taxon>Ascomycota</taxon>
        <taxon>Pezizomycotina</taxon>
        <taxon>Orbiliomycetes</taxon>
        <taxon>Orbiliales</taxon>
        <taxon>Orbiliaceae</taxon>
        <taxon>Drechslerella</taxon>
    </lineage>
</organism>
<keyword evidence="9" id="KW-0833">Ubl conjugation pathway</keyword>
<dbReference type="Gene3D" id="3.30.40.10">
    <property type="entry name" value="Zinc/RING finger domain, C3HC4 (zinc finger)"/>
    <property type="match status" value="1"/>
</dbReference>
<name>A0AAD6J197_DREDA</name>
<comment type="pathway">
    <text evidence="2">Protein modification; protein ubiquitination.</text>
</comment>
<evidence type="ECO:0000256" key="5">
    <source>
        <dbReference type="ARBA" id="ARBA00022618"/>
    </source>
</evidence>
<dbReference type="GO" id="GO:0051301">
    <property type="term" value="P:cell division"/>
    <property type="evidence" value="ECO:0007669"/>
    <property type="project" value="UniProtKB-KW"/>
</dbReference>
<evidence type="ECO:0000256" key="11">
    <source>
        <dbReference type="ARBA" id="ARBA00023242"/>
    </source>
</evidence>
<evidence type="ECO:0000256" key="12">
    <source>
        <dbReference type="ARBA" id="ARBA00023306"/>
    </source>
</evidence>
<keyword evidence="7 13" id="KW-0863">Zinc-finger</keyword>
<evidence type="ECO:0000256" key="9">
    <source>
        <dbReference type="ARBA" id="ARBA00022786"/>
    </source>
</evidence>
<feature type="domain" description="RING-type" evidence="15">
    <location>
        <begin position="150"/>
        <end position="193"/>
    </location>
</feature>
<dbReference type="InterPro" id="IPR051031">
    <property type="entry name" value="RING-box_E3_Ubiquitin_Ligase"/>
</dbReference>
<dbReference type="GO" id="GO:0061630">
    <property type="term" value="F:ubiquitin protein ligase activity"/>
    <property type="evidence" value="ECO:0007669"/>
    <property type="project" value="InterPro"/>
</dbReference>